<evidence type="ECO:0000313" key="2">
    <source>
        <dbReference type="EMBL" id="GJD65417.1"/>
    </source>
</evidence>
<comment type="caution">
    <text evidence="2">The sequence shown here is derived from an EMBL/GenBank/DDBJ whole genome shotgun (WGS) entry which is preliminary data.</text>
</comment>
<sequence>MRIALFTLEALPNARAVRRFVADHAERIAFVGLSDPERPSTGGLTGQVRRHLARSGPGFLPYLAVNFGLPDLARGLAPATQALAGSRDVPEATPLRTLCRRLGLPHATITDVNGPETTGHLRDCRADLILSFHFDQIFDAATLTAAPKGGLNVHPSLLPRHRGPVPTLHALLEDGPNFGVTVHRLAPEIDAGGILAQQAVSLPPEVTASRAAVLLHEAGRPLLEEVLAEAGRTGALPEGRSVPVLPYCGFPTPAQLRDLKRRGRKLVDAGDLREALSLSLKPQVLV</sequence>
<proteinExistence type="predicted"/>
<dbReference type="SUPFAM" id="SSF53328">
    <property type="entry name" value="Formyltransferase"/>
    <property type="match status" value="1"/>
</dbReference>
<name>A0AA37HGL7_9HYPH</name>
<dbReference type="Pfam" id="PF00551">
    <property type="entry name" value="Formyl_trans_N"/>
    <property type="match status" value="1"/>
</dbReference>
<reference evidence="2" key="2">
    <citation type="submission" date="2021-08" db="EMBL/GenBank/DDBJ databases">
        <authorList>
            <person name="Tani A."/>
            <person name="Ola A."/>
            <person name="Ogura Y."/>
            <person name="Katsura K."/>
            <person name="Hayashi T."/>
        </authorList>
    </citation>
    <scope>NUCLEOTIDE SEQUENCE</scope>
    <source>
        <strain evidence="2">JCM 32048</strain>
    </source>
</reference>
<organism evidence="2 3">
    <name type="scientific">Methylobacterium frigidaeris</name>
    <dbReference type="NCBI Taxonomy" id="2038277"/>
    <lineage>
        <taxon>Bacteria</taxon>
        <taxon>Pseudomonadati</taxon>
        <taxon>Pseudomonadota</taxon>
        <taxon>Alphaproteobacteria</taxon>
        <taxon>Hyphomicrobiales</taxon>
        <taxon>Methylobacteriaceae</taxon>
        <taxon>Methylobacterium</taxon>
    </lineage>
</organism>
<dbReference type="GO" id="GO:0004479">
    <property type="term" value="F:methionyl-tRNA formyltransferase activity"/>
    <property type="evidence" value="ECO:0007669"/>
    <property type="project" value="TreeGrafter"/>
</dbReference>
<dbReference type="InterPro" id="IPR002376">
    <property type="entry name" value="Formyl_transf_N"/>
</dbReference>
<dbReference type="CDD" id="cd08369">
    <property type="entry name" value="FMT_core"/>
    <property type="match status" value="1"/>
</dbReference>
<dbReference type="PANTHER" id="PTHR11138:SF5">
    <property type="entry name" value="METHIONYL-TRNA FORMYLTRANSFERASE, MITOCHONDRIAL"/>
    <property type="match status" value="1"/>
</dbReference>
<gene>
    <name evidence="2" type="primary">fmt_3</name>
    <name evidence="2" type="ORF">MPEAHAMD_5607</name>
</gene>
<reference evidence="2" key="1">
    <citation type="journal article" date="2016" name="Front. Microbiol.">
        <title>Genome Sequence of the Piezophilic, Mesophilic Sulfate-Reducing Bacterium Desulfovibrio indicus J2T.</title>
        <authorList>
            <person name="Cao J."/>
            <person name="Maignien L."/>
            <person name="Shao Z."/>
            <person name="Alain K."/>
            <person name="Jebbar M."/>
        </authorList>
    </citation>
    <scope>NUCLEOTIDE SEQUENCE</scope>
    <source>
        <strain evidence="2">JCM 32048</strain>
    </source>
</reference>
<dbReference type="PANTHER" id="PTHR11138">
    <property type="entry name" value="METHIONYL-TRNA FORMYLTRANSFERASE"/>
    <property type="match status" value="1"/>
</dbReference>
<dbReference type="Gene3D" id="3.40.50.12230">
    <property type="match status" value="1"/>
</dbReference>
<protein>
    <submittedName>
        <fullName evidence="2">Methionyl-tRNA formyltransferase</fullName>
    </submittedName>
</protein>
<accession>A0AA37HGL7</accession>
<dbReference type="EMBL" id="BPQJ01000039">
    <property type="protein sequence ID" value="GJD65417.1"/>
    <property type="molecule type" value="Genomic_DNA"/>
</dbReference>
<dbReference type="AlphaFoldDB" id="A0AA37HGL7"/>
<keyword evidence="3" id="KW-1185">Reference proteome</keyword>
<dbReference type="Proteomes" id="UP001055286">
    <property type="component" value="Unassembled WGS sequence"/>
</dbReference>
<evidence type="ECO:0000259" key="1">
    <source>
        <dbReference type="Pfam" id="PF00551"/>
    </source>
</evidence>
<dbReference type="RefSeq" id="WP_099908717.1">
    <property type="nucleotide sequence ID" value="NZ_BPQJ01000039.1"/>
</dbReference>
<dbReference type="InterPro" id="IPR036477">
    <property type="entry name" value="Formyl_transf_N_sf"/>
</dbReference>
<feature type="domain" description="Formyl transferase N-terminal" evidence="1">
    <location>
        <begin position="113"/>
        <end position="226"/>
    </location>
</feature>
<evidence type="ECO:0000313" key="3">
    <source>
        <dbReference type="Proteomes" id="UP001055286"/>
    </source>
</evidence>